<dbReference type="AlphaFoldDB" id="D5P698"/>
<evidence type="ECO:0000256" key="1">
    <source>
        <dbReference type="SAM" id="SignalP"/>
    </source>
</evidence>
<protein>
    <recommendedName>
        <fullName evidence="4">Secreted protein</fullName>
    </recommendedName>
</protein>
<feature type="signal peptide" evidence="1">
    <location>
        <begin position="1"/>
        <end position="28"/>
    </location>
</feature>
<sequence length="177" mass="18752">MDGMNRIRQAFIGLLASLGMAPAVVAHAAPAVPDFSSYPKVSEDDYTVRPGLAYSVRGFRTPSGLYCTSSNHREMYAMNCTGPLADAPGGVNTVSLFMSGTVLSPVKFTRVDGPNPGNNPEFEGHPINLLPKNTAYAFDHAICVWTDTIALACRIGLGEAYNGFIATSDTTTTIGNS</sequence>
<evidence type="ECO:0000313" key="3">
    <source>
        <dbReference type="Proteomes" id="UP000003653"/>
    </source>
</evidence>
<keyword evidence="1" id="KW-0732">Signal</keyword>
<accession>D5P698</accession>
<reference evidence="2 3" key="1">
    <citation type="submission" date="2010-04" db="EMBL/GenBank/DDBJ databases">
        <authorList>
            <person name="Muzny D."/>
            <person name="Qin X."/>
            <person name="Deng J."/>
            <person name="Jiang H."/>
            <person name="Liu Y."/>
            <person name="Qu J."/>
            <person name="Song X.-Z."/>
            <person name="Zhang L."/>
            <person name="Thornton R."/>
            <person name="Coyle M."/>
            <person name="Francisco L."/>
            <person name="Jackson L."/>
            <person name="Javaid M."/>
            <person name="Korchina V."/>
            <person name="Kovar C."/>
            <person name="Mata R."/>
            <person name="Mathew T."/>
            <person name="Ngo R."/>
            <person name="Nguyen L."/>
            <person name="Nguyen N."/>
            <person name="Okwuonu G."/>
            <person name="Ongeri F."/>
            <person name="Pham C."/>
            <person name="Simmons D."/>
            <person name="Wilczek-Boney K."/>
            <person name="Hale W."/>
            <person name="Jakkamsetti A."/>
            <person name="Pham P."/>
            <person name="Ruth R."/>
            <person name="San Lucas F."/>
            <person name="Warren J."/>
            <person name="Zhang J."/>
            <person name="Zhao Z."/>
            <person name="Zhou C."/>
            <person name="Zhu D."/>
            <person name="Lee S."/>
            <person name="Bess C."/>
            <person name="Blankenburg K."/>
            <person name="Forbes L."/>
            <person name="Fu Q."/>
            <person name="Gubbala S."/>
            <person name="Hirani K."/>
            <person name="Jayaseelan J.C."/>
            <person name="Lara F."/>
            <person name="Munidasa M."/>
            <person name="Palculict T."/>
            <person name="Patil S."/>
            <person name="Pu L.-L."/>
            <person name="Saada N."/>
            <person name="Tang L."/>
            <person name="Weissenberger G."/>
            <person name="Zhu Y."/>
            <person name="Hemphill L."/>
            <person name="Shang Y."/>
            <person name="Youmans B."/>
            <person name="Ayvaz T."/>
            <person name="Ross M."/>
            <person name="Santibanez J."/>
            <person name="Aqrawi P."/>
            <person name="Gross S."/>
            <person name="Joshi V."/>
            <person name="Fowler G."/>
            <person name="Nazareth L."/>
            <person name="Reid J."/>
            <person name="Worley K."/>
            <person name="Petrosino J."/>
            <person name="Highlander S."/>
            <person name="Gibbs R."/>
        </authorList>
    </citation>
    <scope>NUCLEOTIDE SEQUENCE [LARGE SCALE GENOMIC DNA]</scope>
    <source>
        <strain evidence="2 3">ATCC BAA-614</strain>
    </source>
</reference>
<name>D5P698_9MYCO</name>
<dbReference type="Proteomes" id="UP000003653">
    <property type="component" value="Unassembled WGS sequence"/>
</dbReference>
<organism evidence="2 3">
    <name type="scientific">Mycobacterium parascrofulaceum ATCC BAA-614</name>
    <dbReference type="NCBI Taxonomy" id="525368"/>
    <lineage>
        <taxon>Bacteria</taxon>
        <taxon>Bacillati</taxon>
        <taxon>Actinomycetota</taxon>
        <taxon>Actinomycetes</taxon>
        <taxon>Mycobacteriales</taxon>
        <taxon>Mycobacteriaceae</taxon>
        <taxon>Mycobacterium</taxon>
        <taxon>Mycobacterium simiae complex</taxon>
    </lineage>
</organism>
<feature type="chain" id="PRO_5003074720" description="Secreted protein" evidence="1">
    <location>
        <begin position="29"/>
        <end position="177"/>
    </location>
</feature>
<evidence type="ECO:0000313" key="2">
    <source>
        <dbReference type="EMBL" id="EFG78400.1"/>
    </source>
</evidence>
<gene>
    <name evidence="2" type="ORF">HMPREF0591_1692</name>
</gene>
<keyword evidence="3" id="KW-1185">Reference proteome</keyword>
<evidence type="ECO:0008006" key="4">
    <source>
        <dbReference type="Google" id="ProtNLM"/>
    </source>
</evidence>
<comment type="caution">
    <text evidence="2">The sequence shown here is derived from an EMBL/GenBank/DDBJ whole genome shotgun (WGS) entry which is preliminary data.</text>
</comment>
<dbReference type="eggNOG" id="ENOG5031GAR">
    <property type="taxonomic scope" value="Bacteria"/>
</dbReference>
<dbReference type="HOGENOM" id="CLU_136154_0_0_11"/>
<dbReference type="EMBL" id="ADNV01000123">
    <property type="protein sequence ID" value="EFG78400.1"/>
    <property type="molecule type" value="Genomic_DNA"/>
</dbReference>
<proteinExistence type="predicted"/>